<protein>
    <submittedName>
        <fullName evidence="2">Uncharacterized protein</fullName>
    </submittedName>
</protein>
<dbReference type="Proteomes" id="UP000326924">
    <property type="component" value="Unassembled WGS sequence"/>
</dbReference>
<accession>A0A5J5F818</accession>
<feature type="region of interest" description="Disordered" evidence="1">
    <location>
        <begin position="129"/>
        <end position="212"/>
    </location>
</feature>
<name>A0A5J5F818_9PEZI</name>
<evidence type="ECO:0000313" key="3">
    <source>
        <dbReference type="Proteomes" id="UP000326924"/>
    </source>
</evidence>
<proteinExistence type="predicted"/>
<dbReference type="EMBL" id="VXIS01000015">
    <property type="protein sequence ID" value="KAA8913356.1"/>
    <property type="molecule type" value="Genomic_DNA"/>
</dbReference>
<evidence type="ECO:0000313" key="2">
    <source>
        <dbReference type="EMBL" id="KAA8913356.1"/>
    </source>
</evidence>
<evidence type="ECO:0000256" key="1">
    <source>
        <dbReference type="SAM" id="MobiDB-lite"/>
    </source>
</evidence>
<feature type="compositionally biased region" description="Basic residues" evidence="1">
    <location>
        <begin position="136"/>
        <end position="147"/>
    </location>
</feature>
<feature type="compositionally biased region" description="Basic and acidic residues" evidence="1">
    <location>
        <begin position="163"/>
        <end position="175"/>
    </location>
</feature>
<reference evidence="2 3" key="1">
    <citation type="submission" date="2019-09" db="EMBL/GenBank/DDBJ databases">
        <title>Draft genome of the ectomycorrhizal ascomycete Sphaerosporella brunnea.</title>
        <authorList>
            <consortium name="DOE Joint Genome Institute"/>
            <person name="Benucci G.M."/>
            <person name="Marozzi G."/>
            <person name="Antonielli L."/>
            <person name="Sanchez S."/>
            <person name="Marco P."/>
            <person name="Wang X."/>
            <person name="Falini L.B."/>
            <person name="Barry K."/>
            <person name="Haridas S."/>
            <person name="Lipzen A."/>
            <person name="Labutti K."/>
            <person name="Grigoriev I.V."/>
            <person name="Murat C."/>
            <person name="Martin F."/>
            <person name="Albertini E."/>
            <person name="Donnini D."/>
            <person name="Bonito G."/>
        </authorList>
    </citation>
    <scope>NUCLEOTIDE SEQUENCE [LARGE SCALE GENOMIC DNA]</scope>
    <source>
        <strain evidence="2 3">Sb_GMNB300</strain>
    </source>
</reference>
<keyword evidence="3" id="KW-1185">Reference proteome</keyword>
<comment type="caution">
    <text evidence="2">The sequence shown here is derived from an EMBL/GenBank/DDBJ whole genome shotgun (WGS) entry which is preliminary data.</text>
</comment>
<feature type="compositionally biased region" description="Basic and acidic residues" evidence="1">
    <location>
        <begin position="183"/>
        <end position="198"/>
    </location>
</feature>
<dbReference type="AlphaFoldDB" id="A0A5J5F818"/>
<gene>
    <name evidence="2" type="ORF">FN846DRAFT_988462</name>
</gene>
<dbReference type="InParanoid" id="A0A5J5F818"/>
<organism evidence="2 3">
    <name type="scientific">Sphaerosporella brunnea</name>
    <dbReference type="NCBI Taxonomy" id="1250544"/>
    <lineage>
        <taxon>Eukaryota</taxon>
        <taxon>Fungi</taxon>
        <taxon>Dikarya</taxon>
        <taxon>Ascomycota</taxon>
        <taxon>Pezizomycotina</taxon>
        <taxon>Pezizomycetes</taxon>
        <taxon>Pezizales</taxon>
        <taxon>Pyronemataceae</taxon>
        <taxon>Sphaerosporella</taxon>
    </lineage>
</organism>
<sequence length="212" mass="23440">MPIYLGKQDEAFEPKKMTALLVQVKNSVEEEYYKDLFDLENPLIIVLADLGVKKPSVSVPRKSLRISVSEAGTSTYNCVSSERTATALGKILSLSASSARDAQHRVSDCNMRFSSHDWKGGFLQSYLGEDDGPVANRKKAVPKKKTVRASSEICKRSGKLKRKAEDIADSGKDQEDVGQEPPVRGEKGKAKVQKEHPSTQDTNPQRRKFASN</sequence>